<protein>
    <submittedName>
        <fullName evidence="2">Uncharacterized protein</fullName>
    </submittedName>
</protein>
<evidence type="ECO:0000313" key="2">
    <source>
        <dbReference type="EMBL" id="CAG9311184.1"/>
    </source>
</evidence>
<gene>
    <name evidence="2" type="ORF">BSTOLATCC_MIC3476</name>
</gene>
<feature type="transmembrane region" description="Helical" evidence="1">
    <location>
        <begin position="92"/>
        <end position="115"/>
    </location>
</feature>
<keyword evidence="3" id="KW-1185">Reference proteome</keyword>
<name>A0AAU9IHB8_9CILI</name>
<dbReference type="Proteomes" id="UP001162131">
    <property type="component" value="Unassembled WGS sequence"/>
</dbReference>
<keyword evidence="1" id="KW-0812">Transmembrane</keyword>
<organism evidence="2 3">
    <name type="scientific">Blepharisma stoltei</name>
    <dbReference type="NCBI Taxonomy" id="1481888"/>
    <lineage>
        <taxon>Eukaryota</taxon>
        <taxon>Sar</taxon>
        <taxon>Alveolata</taxon>
        <taxon>Ciliophora</taxon>
        <taxon>Postciliodesmatophora</taxon>
        <taxon>Heterotrichea</taxon>
        <taxon>Heterotrichida</taxon>
        <taxon>Blepharismidae</taxon>
        <taxon>Blepharisma</taxon>
    </lineage>
</organism>
<keyword evidence="1" id="KW-1133">Transmembrane helix</keyword>
<keyword evidence="1" id="KW-0472">Membrane</keyword>
<evidence type="ECO:0000256" key="1">
    <source>
        <dbReference type="SAM" id="Phobius"/>
    </source>
</evidence>
<feature type="transmembrane region" description="Helical" evidence="1">
    <location>
        <begin position="281"/>
        <end position="306"/>
    </location>
</feature>
<evidence type="ECO:0000313" key="3">
    <source>
        <dbReference type="Proteomes" id="UP001162131"/>
    </source>
</evidence>
<proteinExistence type="predicted"/>
<dbReference type="EMBL" id="CAJZBQ010000004">
    <property type="protein sequence ID" value="CAG9311184.1"/>
    <property type="molecule type" value="Genomic_DNA"/>
</dbReference>
<sequence>MGDFKIEMTIFLSLGVAVFCVCIIMIIPFYFSILKIENTLWNNIREKAYKRYFELKQTISERLKDVHSHPAIELNDRHHSEKPFSFKSYWNYIWRVFIYMAAVFIFSVVNINYFYDKCADYLLYRPEVLKNLINLQIAHTSLSIWTNEAAYGILGWPMRLQFPYSYPFENSKEILNEVISKINYSNSAIHKKEYSTILSHTFEHIFYESNQDFLTDIFNLGMYTSKLNIINEANLIANNLASQDVWWGFNSALRELDRKYNSYIEEIDKHSKKVINDQMQIIVITLAVFIIFTLILYFGFYLVFFWGEKNYLKKINSVMEIMPQQFG</sequence>
<accession>A0AAU9IHB8</accession>
<comment type="caution">
    <text evidence="2">The sequence shown here is derived from an EMBL/GenBank/DDBJ whole genome shotgun (WGS) entry which is preliminary data.</text>
</comment>
<dbReference type="AlphaFoldDB" id="A0AAU9IHB8"/>
<feature type="transmembrane region" description="Helical" evidence="1">
    <location>
        <begin position="12"/>
        <end position="33"/>
    </location>
</feature>
<reference evidence="2" key="1">
    <citation type="submission" date="2021-09" db="EMBL/GenBank/DDBJ databases">
        <authorList>
            <consortium name="AG Swart"/>
            <person name="Singh M."/>
            <person name="Singh A."/>
            <person name="Seah K."/>
            <person name="Emmerich C."/>
        </authorList>
    </citation>
    <scope>NUCLEOTIDE SEQUENCE</scope>
    <source>
        <strain evidence="2">ATCC30299</strain>
    </source>
</reference>